<dbReference type="InterPro" id="IPR029033">
    <property type="entry name" value="His_PPase_superfam"/>
</dbReference>
<accession>A0A6C0L0X1</accession>
<dbReference type="GO" id="GO:0016791">
    <property type="term" value="F:phosphatase activity"/>
    <property type="evidence" value="ECO:0007669"/>
    <property type="project" value="TreeGrafter"/>
</dbReference>
<organism evidence="1">
    <name type="scientific">viral metagenome</name>
    <dbReference type="NCBI Taxonomy" id="1070528"/>
    <lineage>
        <taxon>unclassified sequences</taxon>
        <taxon>metagenomes</taxon>
        <taxon>organismal metagenomes</taxon>
    </lineage>
</organism>
<dbReference type="AlphaFoldDB" id="A0A6C0L0X1"/>
<dbReference type="PANTHER" id="PTHR48100">
    <property type="entry name" value="BROAD-SPECIFICITY PHOSPHATASE YOR283W-RELATED"/>
    <property type="match status" value="1"/>
</dbReference>
<dbReference type="Pfam" id="PF00300">
    <property type="entry name" value="His_Phos_1"/>
    <property type="match status" value="1"/>
</dbReference>
<dbReference type="InterPro" id="IPR050275">
    <property type="entry name" value="PGM_Phosphatase"/>
</dbReference>
<sequence>MAPTFIFIRHGEAEHNVAFHTIGLSAFTKEEYRDAPLTEKGREQGQTLASKLKEYKILDIWSSPLTRAIQTAEELFEELDCGKINLHDNLLELLGGGNVCNERMSKHDIKKAYGHWTTTYLADTPAQWITFENPYALQQRMLMFVMLMAEIYKEEPPSRHLIVVSHANALAALTGEKLENAECKFMTLDEIMKSL</sequence>
<dbReference type="PANTHER" id="PTHR48100:SF1">
    <property type="entry name" value="HISTIDINE PHOSPHATASE FAMILY PROTEIN-RELATED"/>
    <property type="match status" value="1"/>
</dbReference>
<proteinExistence type="predicted"/>
<dbReference type="Gene3D" id="3.40.50.1240">
    <property type="entry name" value="Phosphoglycerate mutase-like"/>
    <property type="match status" value="1"/>
</dbReference>
<reference evidence="1" key="1">
    <citation type="journal article" date="2020" name="Nature">
        <title>Giant virus diversity and host interactions through global metagenomics.</title>
        <authorList>
            <person name="Schulz F."/>
            <person name="Roux S."/>
            <person name="Paez-Espino D."/>
            <person name="Jungbluth S."/>
            <person name="Walsh D.A."/>
            <person name="Denef V.J."/>
            <person name="McMahon K.D."/>
            <person name="Konstantinidis K.T."/>
            <person name="Eloe-Fadrosh E.A."/>
            <person name="Kyrpides N.C."/>
            <person name="Woyke T."/>
        </authorList>
    </citation>
    <scope>NUCLEOTIDE SEQUENCE</scope>
    <source>
        <strain evidence="1">GVMAG-S-3300013286-35</strain>
    </source>
</reference>
<name>A0A6C0L0X1_9ZZZZ</name>
<dbReference type="GO" id="GO:0005737">
    <property type="term" value="C:cytoplasm"/>
    <property type="evidence" value="ECO:0007669"/>
    <property type="project" value="TreeGrafter"/>
</dbReference>
<dbReference type="CDD" id="cd07067">
    <property type="entry name" value="HP_PGM_like"/>
    <property type="match status" value="1"/>
</dbReference>
<evidence type="ECO:0008006" key="2">
    <source>
        <dbReference type="Google" id="ProtNLM"/>
    </source>
</evidence>
<dbReference type="SMART" id="SM00855">
    <property type="entry name" value="PGAM"/>
    <property type="match status" value="1"/>
</dbReference>
<dbReference type="InterPro" id="IPR013078">
    <property type="entry name" value="His_Pase_superF_clade-1"/>
</dbReference>
<dbReference type="EMBL" id="MN741000">
    <property type="protein sequence ID" value="QHU22198.1"/>
    <property type="molecule type" value="Genomic_DNA"/>
</dbReference>
<evidence type="ECO:0000313" key="1">
    <source>
        <dbReference type="EMBL" id="QHU22198.1"/>
    </source>
</evidence>
<protein>
    <recommendedName>
        <fullName evidence="2">Phosphoglycerate mutase family protein</fullName>
    </recommendedName>
</protein>
<dbReference type="SUPFAM" id="SSF53254">
    <property type="entry name" value="Phosphoglycerate mutase-like"/>
    <property type="match status" value="1"/>
</dbReference>